<feature type="signal peptide" evidence="2">
    <location>
        <begin position="1"/>
        <end position="18"/>
    </location>
</feature>
<dbReference type="InterPro" id="IPR008972">
    <property type="entry name" value="Cupredoxin"/>
</dbReference>
<dbReference type="Proteomes" id="UP001187682">
    <property type="component" value="Unassembled WGS sequence"/>
</dbReference>
<evidence type="ECO:0000313" key="4">
    <source>
        <dbReference type="Proteomes" id="UP001187682"/>
    </source>
</evidence>
<accession>A0AAE8MXK4</accession>
<dbReference type="AlphaFoldDB" id="A0AAE8MXK4"/>
<dbReference type="Gene3D" id="2.60.40.420">
    <property type="entry name" value="Cupredoxins - blue copper proteins"/>
    <property type="match status" value="1"/>
</dbReference>
<evidence type="ECO:0000313" key="3">
    <source>
        <dbReference type="EMBL" id="SPO01001.1"/>
    </source>
</evidence>
<evidence type="ECO:0008006" key="5">
    <source>
        <dbReference type="Google" id="ProtNLM"/>
    </source>
</evidence>
<proteinExistence type="predicted"/>
<dbReference type="EMBL" id="ONZQ02000004">
    <property type="protein sequence ID" value="SPO01001.1"/>
    <property type="molecule type" value="Genomic_DNA"/>
</dbReference>
<evidence type="ECO:0000256" key="1">
    <source>
        <dbReference type="SAM" id="MobiDB-lite"/>
    </source>
</evidence>
<feature type="region of interest" description="Disordered" evidence="1">
    <location>
        <begin position="157"/>
        <end position="180"/>
    </location>
</feature>
<sequence length="180" mass="19207">MLSTITIVLAATTSLVSAIPTRTARDVPSVTDELTGVTHTVVAGRAGQLIFDPDNVVADIGDVIEWHYLPANHSVVQSTFDAPCLPLSDTSFFSGFFPIKEGQSDEVFQVVVKDDKPIWYYCAQGTHCSSGMLGAINQDFDSDKTLREFKELAKAAGPGVAPPEITGGERIPNPNPNSGV</sequence>
<evidence type="ECO:0000256" key="2">
    <source>
        <dbReference type="SAM" id="SignalP"/>
    </source>
</evidence>
<protein>
    <recommendedName>
        <fullName evidence="5">Extracellular serine-rich protein</fullName>
    </recommendedName>
</protein>
<reference evidence="3" key="1">
    <citation type="submission" date="2018-03" db="EMBL/GenBank/DDBJ databases">
        <authorList>
            <person name="Guldener U."/>
        </authorList>
    </citation>
    <scope>NUCLEOTIDE SEQUENCE</scope>
</reference>
<dbReference type="CDD" id="cd00920">
    <property type="entry name" value="Cupredoxin"/>
    <property type="match status" value="1"/>
</dbReference>
<keyword evidence="2" id="KW-0732">Signal</keyword>
<keyword evidence="4" id="KW-1185">Reference proteome</keyword>
<dbReference type="PANTHER" id="PTHR34883">
    <property type="entry name" value="SERINE-RICH PROTEIN, PUTATIVE-RELATED-RELATED"/>
    <property type="match status" value="1"/>
</dbReference>
<feature type="chain" id="PRO_5042274853" description="Extracellular serine-rich protein" evidence="2">
    <location>
        <begin position="19"/>
        <end position="180"/>
    </location>
</feature>
<dbReference type="PANTHER" id="PTHR34883:SF15">
    <property type="entry name" value="EXTRACELLULAR SERINE-RICH PROTEIN"/>
    <property type="match status" value="1"/>
</dbReference>
<dbReference type="SUPFAM" id="SSF49503">
    <property type="entry name" value="Cupredoxins"/>
    <property type="match status" value="1"/>
</dbReference>
<gene>
    <name evidence="3" type="ORF">DNG_03749</name>
</gene>
<dbReference type="InterPro" id="IPR052953">
    <property type="entry name" value="Ser-rich/MCO-related"/>
</dbReference>
<name>A0AAE8MXK4_9PEZI</name>
<organism evidence="3 4">
    <name type="scientific">Cephalotrichum gorgonifer</name>
    <dbReference type="NCBI Taxonomy" id="2041049"/>
    <lineage>
        <taxon>Eukaryota</taxon>
        <taxon>Fungi</taxon>
        <taxon>Dikarya</taxon>
        <taxon>Ascomycota</taxon>
        <taxon>Pezizomycotina</taxon>
        <taxon>Sordariomycetes</taxon>
        <taxon>Hypocreomycetidae</taxon>
        <taxon>Microascales</taxon>
        <taxon>Microascaceae</taxon>
        <taxon>Cephalotrichum</taxon>
    </lineage>
</organism>
<comment type="caution">
    <text evidence="3">The sequence shown here is derived from an EMBL/GenBank/DDBJ whole genome shotgun (WGS) entry which is preliminary data.</text>
</comment>